<dbReference type="Pfam" id="PF09913">
    <property type="entry name" value="DUF2142"/>
    <property type="match status" value="1"/>
</dbReference>
<sequence length="459" mass="53278">MTLKSEKKFQTLFFLVLFFTILLRGFIILLLNPPWQNPDEPTHFECSLIWKNLLSGIVVDQEQATYERDILISMKHNKFWINLGYSSPEPVPSTFSNAPFIYLRPSQKNSPPLYYIFTGLIFNFFSFLTNLTDYLILGRIFSLLIFLILLLVIIKICTIFSINETAWIYGIIIFIGFHPGFTIISTAMNPDILVLLFFYLFIYFLCRLLCEKVSIISWIGLIISFFLCISTKRNILFISPLILWPLGSVALKKLKKGSSLPVILILLNICAIFFVIFVTATWFFPGLIFQIASGFNFLTNAAFYWKFGSPVHSSWWIIFSETLIKSFWISAGWMTYFLHGKYYYFFYGLTITSFLSILILNQRFSRYYDISNQKVLWILCAAILVLNLCVVYIFGITEGLAQGRYLYPSLLPIAIIVVSGLQVLSTLRWCNWIYPFALITYVIYSTISLFKLLLTSYYP</sequence>
<name>A0A1F7S3R7_9BACT</name>
<dbReference type="Proteomes" id="UP000179266">
    <property type="component" value="Unassembled WGS sequence"/>
</dbReference>
<feature type="transmembrane region" description="Helical" evidence="1">
    <location>
        <begin position="167"/>
        <end position="185"/>
    </location>
</feature>
<feature type="transmembrane region" description="Helical" evidence="1">
    <location>
        <begin position="12"/>
        <end position="31"/>
    </location>
</feature>
<keyword evidence="1" id="KW-0472">Membrane</keyword>
<feature type="transmembrane region" description="Helical" evidence="1">
    <location>
        <begin position="283"/>
        <end position="303"/>
    </location>
</feature>
<feature type="transmembrane region" description="Helical" evidence="1">
    <location>
        <begin position="375"/>
        <end position="394"/>
    </location>
</feature>
<evidence type="ECO:0000313" key="3">
    <source>
        <dbReference type="Proteomes" id="UP000179266"/>
    </source>
</evidence>
<organism evidence="2 3">
    <name type="scientific">Candidatus Schekmanbacteria bacterium RBG_13_48_7</name>
    <dbReference type="NCBI Taxonomy" id="1817878"/>
    <lineage>
        <taxon>Bacteria</taxon>
        <taxon>Candidatus Schekmaniibacteriota</taxon>
    </lineage>
</organism>
<keyword evidence="1" id="KW-1133">Transmembrane helix</keyword>
<feature type="transmembrane region" description="Helical" evidence="1">
    <location>
        <begin position="112"/>
        <end position="128"/>
    </location>
</feature>
<feature type="transmembrane region" description="Helical" evidence="1">
    <location>
        <begin position="432"/>
        <end position="454"/>
    </location>
</feature>
<dbReference type="EMBL" id="MGDD01000050">
    <property type="protein sequence ID" value="OGL47894.1"/>
    <property type="molecule type" value="Genomic_DNA"/>
</dbReference>
<protein>
    <recommendedName>
        <fullName evidence="4">Glycosyltransferase RgtA/B/C/D-like domain-containing protein</fullName>
    </recommendedName>
</protein>
<feature type="transmembrane region" description="Helical" evidence="1">
    <location>
        <begin position="315"/>
        <end position="336"/>
    </location>
</feature>
<dbReference type="InterPro" id="IPR018674">
    <property type="entry name" value="DUF2142_membrane"/>
</dbReference>
<evidence type="ECO:0008006" key="4">
    <source>
        <dbReference type="Google" id="ProtNLM"/>
    </source>
</evidence>
<feature type="transmembrane region" description="Helical" evidence="1">
    <location>
        <begin position="192"/>
        <end position="210"/>
    </location>
</feature>
<accession>A0A1F7S3R7</accession>
<reference evidence="2 3" key="1">
    <citation type="journal article" date="2016" name="Nat. Commun.">
        <title>Thousands of microbial genomes shed light on interconnected biogeochemical processes in an aquifer system.</title>
        <authorList>
            <person name="Anantharaman K."/>
            <person name="Brown C.T."/>
            <person name="Hug L.A."/>
            <person name="Sharon I."/>
            <person name="Castelle C.J."/>
            <person name="Probst A.J."/>
            <person name="Thomas B.C."/>
            <person name="Singh A."/>
            <person name="Wilkins M.J."/>
            <person name="Karaoz U."/>
            <person name="Brodie E.L."/>
            <person name="Williams K.H."/>
            <person name="Hubbard S.S."/>
            <person name="Banfield J.F."/>
        </authorList>
    </citation>
    <scope>NUCLEOTIDE SEQUENCE [LARGE SCALE GENOMIC DNA]</scope>
</reference>
<proteinExistence type="predicted"/>
<feature type="transmembrane region" description="Helical" evidence="1">
    <location>
        <begin position="342"/>
        <end position="363"/>
    </location>
</feature>
<evidence type="ECO:0000313" key="2">
    <source>
        <dbReference type="EMBL" id="OGL47894.1"/>
    </source>
</evidence>
<gene>
    <name evidence="2" type="ORF">A2161_00110</name>
</gene>
<feature type="transmembrane region" description="Helical" evidence="1">
    <location>
        <begin position="258"/>
        <end position="277"/>
    </location>
</feature>
<comment type="caution">
    <text evidence="2">The sequence shown here is derived from an EMBL/GenBank/DDBJ whole genome shotgun (WGS) entry which is preliminary data.</text>
</comment>
<evidence type="ECO:0000256" key="1">
    <source>
        <dbReference type="SAM" id="Phobius"/>
    </source>
</evidence>
<feature type="transmembrane region" description="Helical" evidence="1">
    <location>
        <begin position="406"/>
        <end position="425"/>
    </location>
</feature>
<keyword evidence="1" id="KW-0812">Transmembrane</keyword>
<feature type="transmembrane region" description="Helical" evidence="1">
    <location>
        <begin position="140"/>
        <end position="161"/>
    </location>
</feature>
<feature type="transmembrane region" description="Helical" evidence="1">
    <location>
        <begin position="216"/>
        <end position="246"/>
    </location>
</feature>
<dbReference type="AlphaFoldDB" id="A0A1F7S3R7"/>